<keyword evidence="2" id="KW-0808">Transferase</keyword>
<dbReference type="EMBL" id="JBBMFJ010000015">
    <property type="protein sequence ID" value="MEQ2563178.1"/>
    <property type="molecule type" value="Genomic_DNA"/>
</dbReference>
<evidence type="ECO:0000256" key="1">
    <source>
        <dbReference type="ARBA" id="ARBA00005715"/>
    </source>
</evidence>
<dbReference type="Pfam" id="PF17042">
    <property type="entry name" value="NBD_C"/>
    <property type="match status" value="1"/>
</dbReference>
<keyword evidence="10" id="KW-1185">Reference proteome</keyword>
<organism evidence="9 10">
    <name type="scientific">Ventrimonas faecis</name>
    <dbReference type="NCBI Taxonomy" id="3133170"/>
    <lineage>
        <taxon>Bacteria</taxon>
        <taxon>Bacillati</taxon>
        <taxon>Bacillota</taxon>
        <taxon>Clostridia</taxon>
        <taxon>Lachnospirales</taxon>
        <taxon>Lachnospiraceae</taxon>
        <taxon>Ventrimonas</taxon>
    </lineage>
</organism>
<feature type="domain" description="Four-carbon acid sugar kinase nucleotide binding" evidence="8">
    <location>
        <begin position="230"/>
        <end position="395"/>
    </location>
</feature>
<dbReference type="Proteomes" id="UP001437460">
    <property type="component" value="Unassembled WGS sequence"/>
</dbReference>
<name>A0ABV1HLI2_9FIRM</name>
<evidence type="ECO:0000259" key="8">
    <source>
        <dbReference type="Pfam" id="PF17042"/>
    </source>
</evidence>
<dbReference type="Pfam" id="PF07005">
    <property type="entry name" value="SBD_N"/>
    <property type="match status" value="1"/>
</dbReference>
<proteinExistence type="inferred from homology"/>
<dbReference type="SUPFAM" id="SSF142764">
    <property type="entry name" value="YgbK-like"/>
    <property type="match status" value="1"/>
</dbReference>
<evidence type="ECO:0000313" key="10">
    <source>
        <dbReference type="Proteomes" id="UP001437460"/>
    </source>
</evidence>
<keyword evidence="4 9" id="KW-0418">Kinase</keyword>
<keyword evidence="5" id="KW-0067">ATP-binding</keyword>
<gene>
    <name evidence="9" type="ORF">WMO41_08375</name>
</gene>
<sequence length="407" mass="44289">MKDRYLIIADDFTGANDTGVQLRRRGFATDVLFAGKPVGAEHSVVIDTESRTVHPDHAYEIVSHAVENVDFDEFCFVIKKVDSTMRGNIASEVKAVDEKFQPELIIFAPALPDLGRTTVDGVQCLNGTEICRTELALDPKNPVVEDNLVRMLSAVYDEKVLLKRLPDVRSKDLAFGEGRIYACDAETNEDLRRILVAAGKEEKKILYIGTAGLADNLMQLERPSLPAFGVVASVSTVTNRQMKYCEGKGITMVQIPMHRILSGEEDTSTYLEQTVSALKRGEDTILLANTSYNREELELSFEAGEKLGLGPVETGDKVRSIIGHLALQVLEQVPVSGVFLTGGDTALGMLANIGADGSEILSEIRVGIPLVRVKGGSFEGMKLVTKAGAFGEDDAVAFALRKLKETI</sequence>
<dbReference type="InterPro" id="IPR037051">
    <property type="entry name" value="4-carb_acid_sugar_kinase_N_sf"/>
</dbReference>
<protein>
    <submittedName>
        <fullName evidence="9">Four-carbon acid sugar kinase family protein</fullName>
    </submittedName>
</protein>
<dbReference type="GO" id="GO:0016301">
    <property type="term" value="F:kinase activity"/>
    <property type="evidence" value="ECO:0007669"/>
    <property type="project" value="UniProtKB-KW"/>
</dbReference>
<evidence type="ECO:0000313" key="9">
    <source>
        <dbReference type="EMBL" id="MEQ2563178.1"/>
    </source>
</evidence>
<reference evidence="9 10" key="1">
    <citation type="submission" date="2024-03" db="EMBL/GenBank/DDBJ databases">
        <title>Human intestinal bacterial collection.</title>
        <authorList>
            <person name="Pauvert C."/>
            <person name="Hitch T.C.A."/>
            <person name="Clavel T."/>
        </authorList>
    </citation>
    <scope>NUCLEOTIDE SEQUENCE [LARGE SCALE GENOMIC DNA]</scope>
    <source>
        <strain evidence="9 10">CLA-AP-H27</strain>
    </source>
</reference>
<accession>A0ABV1HLI2</accession>
<feature type="domain" description="Four-carbon acid sugar kinase N-terminal" evidence="7">
    <location>
        <begin position="6"/>
        <end position="217"/>
    </location>
</feature>
<comment type="similarity">
    <text evidence="1">Belongs to the four-carbon acid sugar kinase family.</text>
</comment>
<evidence type="ECO:0000256" key="6">
    <source>
        <dbReference type="ARBA" id="ARBA00023277"/>
    </source>
</evidence>
<dbReference type="InterPro" id="IPR031475">
    <property type="entry name" value="NBD_C"/>
</dbReference>
<evidence type="ECO:0000256" key="5">
    <source>
        <dbReference type="ARBA" id="ARBA00022840"/>
    </source>
</evidence>
<evidence type="ECO:0000256" key="3">
    <source>
        <dbReference type="ARBA" id="ARBA00022741"/>
    </source>
</evidence>
<keyword evidence="3" id="KW-0547">Nucleotide-binding</keyword>
<evidence type="ECO:0000256" key="4">
    <source>
        <dbReference type="ARBA" id="ARBA00022777"/>
    </source>
</evidence>
<keyword evidence="6" id="KW-0119">Carbohydrate metabolism</keyword>
<evidence type="ECO:0000259" key="7">
    <source>
        <dbReference type="Pfam" id="PF07005"/>
    </source>
</evidence>
<dbReference type="Gene3D" id="3.40.50.10840">
    <property type="entry name" value="Putative sugar-binding, N-terminal domain"/>
    <property type="match status" value="1"/>
</dbReference>
<dbReference type="Gene3D" id="3.40.980.20">
    <property type="entry name" value="Four-carbon acid sugar kinase, nucleotide binding domain"/>
    <property type="match status" value="1"/>
</dbReference>
<comment type="caution">
    <text evidence="9">The sequence shown here is derived from an EMBL/GenBank/DDBJ whole genome shotgun (WGS) entry which is preliminary data.</text>
</comment>
<dbReference type="InterPro" id="IPR010737">
    <property type="entry name" value="4-carb_acid_sugar_kinase_N"/>
</dbReference>
<evidence type="ECO:0000256" key="2">
    <source>
        <dbReference type="ARBA" id="ARBA00022679"/>
    </source>
</evidence>
<dbReference type="RefSeq" id="WP_349229371.1">
    <property type="nucleotide sequence ID" value="NZ_JBBMFJ010000015.1"/>
</dbReference>
<dbReference type="InterPro" id="IPR042213">
    <property type="entry name" value="NBD_C_sf"/>
</dbReference>